<name>A0A0Q0RPL8_9ARCH</name>
<evidence type="ECO:0000256" key="8">
    <source>
        <dbReference type="ARBA" id="ARBA00023004"/>
    </source>
</evidence>
<evidence type="ECO:0000256" key="6">
    <source>
        <dbReference type="ARBA" id="ARBA00022827"/>
    </source>
</evidence>
<evidence type="ECO:0000256" key="3">
    <source>
        <dbReference type="ARBA" id="ARBA00022630"/>
    </source>
</evidence>
<dbReference type="InterPro" id="IPR050353">
    <property type="entry name" value="PyrK_electron_transfer"/>
</dbReference>
<evidence type="ECO:0000256" key="9">
    <source>
        <dbReference type="ARBA" id="ARBA00023014"/>
    </source>
</evidence>
<evidence type="ECO:0000256" key="10">
    <source>
        <dbReference type="ARBA" id="ARBA00034078"/>
    </source>
</evidence>
<dbReference type="SUPFAM" id="SSF52343">
    <property type="entry name" value="Ferredoxin reductase-like, C-terminal NADP-linked domain"/>
    <property type="match status" value="1"/>
</dbReference>
<dbReference type="GO" id="GO:0046872">
    <property type="term" value="F:metal ion binding"/>
    <property type="evidence" value="ECO:0007669"/>
    <property type="project" value="UniProtKB-KW"/>
</dbReference>
<keyword evidence="4 11" id="KW-0001">2Fe-2S</keyword>
<dbReference type="Pfam" id="PF10418">
    <property type="entry name" value="DHODB_Fe-S_bind"/>
    <property type="match status" value="1"/>
</dbReference>
<comment type="cofactor">
    <cofactor evidence="10">
        <name>[2Fe-2S] cluster</name>
        <dbReference type="ChEBI" id="CHEBI:190135"/>
    </cofactor>
</comment>
<proteinExistence type="inferred from homology"/>
<dbReference type="NCBIfam" id="NF000796">
    <property type="entry name" value="PRK00054.1-1"/>
    <property type="match status" value="1"/>
</dbReference>
<dbReference type="SUPFAM" id="SSF63380">
    <property type="entry name" value="Riboflavin synthase domain-like"/>
    <property type="match status" value="1"/>
</dbReference>
<comment type="cofactor">
    <cofactor evidence="11">
        <name>[2Fe-2S] cluster</name>
        <dbReference type="ChEBI" id="CHEBI:190135"/>
    </cofactor>
    <text evidence="11">Binds 1 [2Fe-2S] cluster per subunit.</text>
</comment>
<dbReference type="Gene3D" id="2.40.30.10">
    <property type="entry name" value="Translation factors"/>
    <property type="match status" value="1"/>
</dbReference>
<dbReference type="PROSITE" id="PS51384">
    <property type="entry name" value="FAD_FR"/>
    <property type="match status" value="1"/>
</dbReference>
<dbReference type="Proteomes" id="UP000050301">
    <property type="component" value="Unassembled WGS sequence"/>
</dbReference>
<dbReference type="InParanoid" id="A0A0Q0RPL8"/>
<feature type="domain" description="FAD-binding FR-type" evidence="12">
    <location>
        <begin position="1"/>
        <end position="89"/>
    </location>
</feature>
<keyword evidence="8 11" id="KW-0408">Iron</keyword>
<feature type="binding site" evidence="11">
    <location>
        <position position="203"/>
    </location>
    <ligand>
        <name>[2Fe-2S] cluster</name>
        <dbReference type="ChEBI" id="CHEBI:190135"/>
    </ligand>
</feature>
<evidence type="ECO:0000256" key="11">
    <source>
        <dbReference type="PIRSR" id="PIRSR006816-2"/>
    </source>
</evidence>
<dbReference type="PANTHER" id="PTHR43513">
    <property type="entry name" value="DIHYDROOROTATE DEHYDROGENASE B (NAD(+)), ELECTRON TRANSFER SUBUNIT"/>
    <property type="match status" value="1"/>
</dbReference>
<dbReference type="InterPro" id="IPR012165">
    <property type="entry name" value="Cyt_c3_hydrogenase_gsu"/>
</dbReference>
<keyword evidence="3" id="KW-0285">Flavoprotein</keyword>
<comment type="similarity">
    <text evidence="1">Belongs to the PyrK family.</text>
</comment>
<evidence type="ECO:0000313" key="13">
    <source>
        <dbReference type="EMBL" id="KQB34104.1"/>
    </source>
</evidence>
<dbReference type="Gene3D" id="3.40.50.80">
    <property type="entry name" value="Nucleotide-binding domain of ferredoxin-NADP reductase (FNR) module"/>
    <property type="match status" value="1"/>
</dbReference>
<keyword evidence="14" id="KW-1185">Reference proteome</keyword>
<dbReference type="InterPro" id="IPR017938">
    <property type="entry name" value="Riboflavin_synthase-like_b-brl"/>
</dbReference>
<organism evidence="13 14">
    <name type="scientific">Acidiplasma cupricumulans</name>
    <dbReference type="NCBI Taxonomy" id="312540"/>
    <lineage>
        <taxon>Archaea</taxon>
        <taxon>Methanobacteriati</taxon>
        <taxon>Thermoplasmatota</taxon>
        <taxon>Thermoplasmata</taxon>
        <taxon>Thermoplasmatales</taxon>
        <taxon>Ferroplasmaceae</taxon>
        <taxon>Acidiplasma</taxon>
    </lineage>
</organism>
<dbReference type="InterPro" id="IPR017927">
    <property type="entry name" value="FAD-bd_FR_type"/>
</dbReference>
<dbReference type="GeneID" id="84222623"/>
<evidence type="ECO:0000256" key="4">
    <source>
        <dbReference type="ARBA" id="ARBA00022714"/>
    </source>
</evidence>
<dbReference type="InterPro" id="IPR037117">
    <property type="entry name" value="Dihydroorotate_DH_ele_sf"/>
</dbReference>
<feature type="binding site" evidence="11">
    <location>
        <position position="198"/>
    </location>
    <ligand>
        <name>[2Fe-2S] cluster</name>
        <dbReference type="ChEBI" id="CHEBI:190135"/>
    </ligand>
</feature>
<evidence type="ECO:0000313" key="14">
    <source>
        <dbReference type="Proteomes" id="UP000050301"/>
    </source>
</evidence>
<sequence>MNHSIVYSNVRINESTHSLRFFMESPVHPGQFIMIWAPGIGEIPISFSSVNNPVEITVKIYGEPSKYIANLMPGEKIFYRGPYGRPFTGVTGKKLIIGAGTGIAPLMPLVDNMTSGILSAKTKNDLIFTDRIKNLYVVTDDGTLGIKGFAVDALKQMDINEFDMIYVCGPEIMMKSVYDYLLNKTDRVEFSLERPMKCGIGICDSCSINGIQVCRDGPVFSIKDLKNMDEFGRTRLSFSGKRIYL</sequence>
<dbReference type="GO" id="GO:0006221">
    <property type="term" value="P:pyrimidine nucleotide biosynthetic process"/>
    <property type="evidence" value="ECO:0007669"/>
    <property type="project" value="InterPro"/>
</dbReference>
<feature type="binding site" evidence="11">
    <location>
        <position position="206"/>
    </location>
    <ligand>
        <name>[2Fe-2S] cluster</name>
        <dbReference type="ChEBI" id="CHEBI:190135"/>
    </ligand>
</feature>
<evidence type="ECO:0000256" key="5">
    <source>
        <dbReference type="ARBA" id="ARBA00022723"/>
    </source>
</evidence>
<dbReference type="InterPro" id="IPR019480">
    <property type="entry name" value="Dihydroorotate_DH_Fe-S-bd"/>
</dbReference>
<dbReference type="Gene3D" id="2.10.240.10">
    <property type="entry name" value="Dihydroorotate dehydrogenase, electron transfer subunit"/>
    <property type="match status" value="1"/>
</dbReference>
<evidence type="ECO:0000256" key="2">
    <source>
        <dbReference type="ARBA" id="ARBA00022448"/>
    </source>
</evidence>
<evidence type="ECO:0000256" key="7">
    <source>
        <dbReference type="ARBA" id="ARBA00022982"/>
    </source>
</evidence>
<evidence type="ECO:0000256" key="1">
    <source>
        <dbReference type="ARBA" id="ARBA00006422"/>
    </source>
</evidence>
<keyword evidence="5 11" id="KW-0479">Metal-binding</keyword>
<evidence type="ECO:0000259" key="12">
    <source>
        <dbReference type="PROSITE" id="PS51384"/>
    </source>
</evidence>
<feature type="binding site" evidence="11">
    <location>
        <position position="214"/>
    </location>
    <ligand>
        <name>[2Fe-2S] cluster</name>
        <dbReference type="ChEBI" id="CHEBI:190135"/>
    </ligand>
</feature>
<dbReference type="GO" id="GO:0016491">
    <property type="term" value="F:oxidoreductase activity"/>
    <property type="evidence" value="ECO:0007669"/>
    <property type="project" value="InterPro"/>
</dbReference>
<accession>A0A0Q0RPL8</accession>
<keyword evidence="6" id="KW-0274">FAD</keyword>
<reference evidence="13 14" key="1">
    <citation type="submission" date="2015-09" db="EMBL/GenBank/DDBJ databases">
        <title>Heavy metals and arsenic resistance mechanisms in polyextremophilic archaea of the family Ferroplasmaceae.</title>
        <authorList>
            <person name="Bulaev A.G."/>
            <person name="Kanygina A.V."/>
        </authorList>
    </citation>
    <scope>NUCLEOTIDE SEQUENCE [LARGE SCALE GENOMIC DNA]</scope>
    <source>
        <strain evidence="13 14">BH2</strain>
    </source>
</reference>
<dbReference type="PANTHER" id="PTHR43513:SF3">
    <property type="entry name" value="DIHYDROOROTATE DEHYDROGENASE B (NAD(+)), ELECTRON TRANSFER SUBUNIT-RELATED"/>
    <property type="match status" value="1"/>
</dbReference>
<protein>
    <submittedName>
        <fullName evidence="13">Dihydroorotate dehydrogenase</fullName>
    </submittedName>
</protein>
<dbReference type="PIRSF" id="PIRSF006816">
    <property type="entry name" value="Cyc3_hyd_g"/>
    <property type="match status" value="1"/>
</dbReference>
<dbReference type="GO" id="GO:0050660">
    <property type="term" value="F:flavin adenine dinucleotide binding"/>
    <property type="evidence" value="ECO:0007669"/>
    <property type="project" value="InterPro"/>
</dbReference>
<keyword evidence="7" id="KW-0249">Electron transport</keyword>
<dbReference type="RefSeq" id="WP_048101398.1">
    <property type="nucleotide sequence ID" value="NZ_LKBH01000271.1"/>
</dbReference>
<dbReference type="AlphaFoldDB" id="A0A0Q0RPL8"/>
<keyword evidence="2" id="KW-0813">Transport</keyword>
<dbReference type="EMBL" id="LKBH01000271">
    <property type="protein sequence ID" value="KQB34104.1"/>
    <property type="molecule type" value="Genomic_DNA"/>
</dbReference>
<comment type="caution">
    <text evidence="13">The sequence shown here is derived from an EMBL/GenBank/DDBJ whole genome shotgun (WGS) entry which is preliminary data.</text>
</comment>
<keyword evidence="9 11" id="KW-0411">Iron-sulfur</keyword>
<dbReference type="GO" id="GO:0051537">
    <property type="term" value="F:2 iron, 2 sulfur cluster binding"/>
    <property type="evidence" value="ECO:0007669"/>
    <property type="project" value="UniProtKB-KW"/>
</dbReference>
<dbReference type="InterPro" id="IPR039261">
    <property type="entry name" value="FNR_nucleotide-bd"/>
</dbReference>
<gene>
    <name evidence="13" type="ORF">AOG55_01425</name>
</gene>